<accession>A0A177AXU2</accession>
<dbReference type="SUPFAM" id="SSF63411">
    <property type="entry name" value="LuxS/MPP-like metallohydrolase"/>
    <property type="match status" value="1"/>
</dbReference>
<protein>
    <recommendedName>
        <fullName evidence="7">Mitochondrial-processing peptidase subunit alpha</fullName>
    </recommendedName>
</protein>
<evidence type="ECO:0000259" key="4">
    <source>
        <dbReference type="Pfam" id="PF05193"/>
    </source>
</evidence>
<dbReference type="InterPro" id="IPR050361">
    <property type="entry name" value="MPP/UQCRC_Complex"/>
</dbReference>
<organism evidence="5 6">
    <name type="scientific">Intoshia linei</name>
    <dbReference type="NCBI Taxonomy" id="1819745"/>
    <lineage>
        <taxon>Eukaryota</taxon>
        <taxon>Metazoa</taxon>
        <taxon>Spiralia</taxon>
        <taxon>Lophotrochozoa</taxon>
        <taxon>Mesozoa</taxon>
        <taxon>Orthonectida</taxon>
        <taxon>Rhopaluridae</taxon>
        <taxon>Intoshia</taxon>
    </lineage>
</organism>
<evidence type="ECO:0000313" key="5">
    <source>
        <dbReference type="EMBL" id="OAF66193.1"/>
    </source>
</evidence>
<comment type="function">
    <text evidence="1">Substrate recognition and binding subunit of the essential mitochondrial processing protease (MPP), which cleaves the mitochondrial sequence off newly imported precursors proteins.</text>
</comment>
<sequence>MYRRIKLLKNGFKRSFGYSSCSRSMKTPFHNVDYNYSKTTNFTAYEVETTTLDNGMRICSSPYHGDFITIGVAIKSGSCYETKDIQGVTHFLEKLAFGGGYEWEMLVSFRDVLLYALSINKNGLDVALDVLNETVFKPDFNECELRRAKNTVTRDLQAMDNNQDKTNLVIELAHEAAYAGTTLGSPKFCLKPAIENMNAVTLYSFISKYHTPNRMVLTAIGVDHAELVEKAESIFTAKSTTTLTEEASKYLGGNKIARIFITM</sequence>
<dbReference type="OrthoDB" id="277191at2759"/>
<name>A0A177AXU2_9BILA</name>
<dbReference type="PANTHER" id="PTHR11851">
    <property type="entry name" value="METALLOPROTEASE"/>
    <property type="match status" value="1"/>
</dbReference>
<reference evidence="5 6" key="1">
    <citation type="submission" date="2016-04" db="EMBL/GenBank/DDBJ databases">
        <title>The genome of Intoshia linei affirms orthonectids as highly simplified spiralians.</title>
        <authorList>
            <person name="Mikhailov K.V."/>
            <person name="Slusarev G.S."/>
            <person name="Nikitin M.A."/>
            <person name="Logacheva M.D."/>
            <person name="Penin A."/>
            <person name="Aleoshin V."/>
            <person name="Panchin Y.V."/>
        </authorList>
    </citation>
    <scope>NUCLEOTIDE SEQUENCE [LARGE SCALE GENOMIC DNA]</scope>
    <source>
        <strain evidence="5">Intl2013</strain>
        <tissue evidence="5">Whole animal</tissue>
    </source>
</reference>
<dbReference type="PANTHER" id="PTHR11851:SF49">
    <property type="entry name" value="MITOCHONDRIAL-PROCESSING PEPTIDASE SUBUNIT ALPHA"/>
    <property type="match status" value="1"/>
</dbReference>
<comment type="similarity">
    <text evidence="2">Belongs to the peptidase M16 family.</text>
</comment>
<gene>
    <name evidence="5" type="ORF">A3Q56_06084</name>
</gene>
<dbReference type="Proteomes" id="UP000078046">
    <property type="component" value="Unassembled WGS sequence"/>
</dbReference>
<evidence type="ECO:0000259" key="3">
    <source>
        <dbReference type="Pfam" id="PF00675"/>
    </source>
</evidence>
<dbReference type="AlphaFoldDB" id="A0A177AXU2"/>
<dbReference type="InterPro" id="IPR007863">
    <property type="entry name" value="Peptidase_M16_C"/>
</dbReference>
<dbReference type="GO" id="GO:0046872">
    <property type="term" value="F:metal ion binding"/>
    <property type="evidence" value="ECO:0007669"/>
    <property type="project" value="InterPro"/>
</dbReference>
<evidence type="ECO:0000313" key="6">
    <source>
        <dbReference type="Proteomes" id="UP000078046"/>
    </source>
</evidence>
<dbReference type="GO" id="GO:0005739">
    <property type="term" value="C:mitochondrion"/>
    <property type="evidence" value="ECO:0007669"/>
    <property type="project" value="TreeGrafter"/>
</dbReference>
<dbReference type="Gene3D" id="3.30.830.10">
    <property type="entry name" value="Metalloenzyme, LuxS/M16 peptidase-like"/>
    <property type="match status" value="2"/>
</dbReference>
<comment type="caution">
    <text evidence="5">The sequence shown here is derived from an EMBL/GenBank/DDBJ whole genome shotgun (WGS) entry which is preliminary data.</text>
</comment>
<proteinExistence type="inferred from homology"/>
<keyword evidence="6" id="KW-1185">Reference proteome</keyword>
<evidence type="ECO:0008006" key="7">
    <source>
        <dbReference type="Google" id="ProtNLM"/>
    </source>
</evidence>
<dbReference type="InterPro" id="IPR011249">
    <property type="entry name" value="Metalloenz_LuxS/M16"/>
</dbReference>
<dbReference type="InterPro" id="IPR011765">
    <property type="entry name" value="Pept_M16_N"/>
</dbReference>
<evidence type="ECO:0000256" key="2">
    <source>
        <dbReference type="ARBA" id="ARBA00007261"/>
    </source>
</evidence>
<dbReference type="EMBL" id="LWCA01001008">
    <property type="protein sequence ID" value="OAF66193.1"/>
    <property type="molecule type" value="Genomic_DNA"/>
</dbReference>
<dbReference type="GO" id="GO:0006627">
    <property type="term" value="P:protein processing involved in protein targeting to mitochondrion"/>
    <property type="evidence" value="ECO:0007669"/>
    <property type="project" value="TreeGrafter"/>
</dbReference>
<dbReference type="Pfam" id="PF00675">
    <property type="entry name" value="Peptidase_M16"/>
    <property type="match status" value="1"/>
</dbReference>
<feature type="domain" description="Peptidase M16 N-terminal" evidence="3">
    <location>
        <begin position="65"/>
        <end position="188"/>
    </location>
</feature>
<evidence type="ECO:0000256" key="1">
    <source>
        <dbReference type="ARBA" id="ARBA00002123"/>
    </source>
</evidence>
<feature type="domain" description="Peptidase M16 C-terminal" evidence="4">
    <location>
        <begin position="201"/>
        <end position="239"/>
    </location>
</feature>
<dbReference type="Pfam" id="PF05193">
    <property type="entry name" value="Peptidase_M16_C"/>
    <property type="match status" value="1"/>
</dbReference>